<evidence type="ECO:0000313" key="2">
    <source>
        <dbReference type="Proteomes" id="UP000798662"/>
    </source>
</evidence>
<reference evidence="1" key="1">
    <citation type="submission" date="2019-11" db="EMBL/GenBank/DDBJ databases">
        <title>Nori genome reveals adaptations in red seaweeds to the harsh intertidal environment.</title>
        <authorList>
            <person name="Wang D."/>
            <person name="Mao Y."/>
        </authorList>
    </citation>
    <scope>NUCLEOTIDE SEQUENCE</scope>
    <source>
        <tissue evidence="1">Gametophyte</tissue>
    </source>
</reference>
<keyword evidence="2" id="KW-1185">Reference proteome</keyword>
<evidence type="ECO:0000313" key="1">
    <source>
        <dbReference type="EMBL" id="KAK1863779.1"/>
    </source>
</evidence>
<dbReference type="EMBL" id="CM020619">
    <property type="protein sequence ID" value="KAK1863779.1"/>
    <property type="molecule type" value="Genomic_DNA"/>
</dbReference>
<dbReference type="Proteomes" id="UP000798662">
    <property type="component" value="Chromosome 2"/>
</dbReference>
<organism evidence="1 2">
    <name type="scientific">Pyropia yezoensis</name>
    <name type="common">Susabi-nori</name>
    <name type="synonym">Porphyra yezoensis</name>
    <dbReference type="NCBI Taxonomy" id="2788"/>
    <lineage>
        <taxon>Eukaryota</taxon>
        <taxon>Rhodophyta</taxon>
        <taxon>Bangiophyceae</taxon>
        <taxon>Bangiales</taxon>
        <taxon>Bangiaceae</taxon>
        <taxon>Pyropia</taxon>
    </lineage>
</organism>
<comment type="caution">
    <text evidence="1">The sequence shown here is derived from an EMBL/GenBank/DDBJ whole genome shotgun (WGS) entry which is preliminary data.</text>
</comment>
<name>A0ACC3C0D1_PYRYE</name>
<protein>
    <submittedName>
        <fullName evidence="1">Uncharacterized protein</fullName>
    </submittedName>
</protein>
<proteinExistence type="predicted"/>
<sequence length="660" mass="69974">MSSFGSAVWPPANEGILASLGPALTVESVSNNRWMVILGGILAFTMAWGIGANDVANAFATSVGAGSLTLKWACVIASFCEFGGAVLLGSQVTDTVRKKIIDVDLFDPANAGASNGPELLMLGFLSALAASSVWLVVATYFGLPVSTTHSIIGSLVGVGLAFRGTSAVIWLSSGSGLKRLKGMVGVIISWVVSPVLSGIFGVIIFLIVRTTVLRSANPYKNGFIFLPLFYAFTVAITIFFIIYKGSPNLDLDEKFSAAEATGIALGGGLLVALISWWTVIPAAKRFVDRWEERQVEMMKNPDMKAKESKVNSALAKVGINVDSQGMHDELSDEVVAMHDNAEKFDPKAEQLFSWLQVFTAAFDSFAHGANDVANSIGPFSSIFQLYNSNGAIAKVGTTKFESDGQYSGGPLGGQAFSEDDPVPDGGSFCGTNAEGVKFYQCTSTPAFPETRSFPLSVADTAETFSLYDDEGVFTQETATCYTDCTRGNFNEYGSNKQDVPVWILALGGAGIVLGLAMWGYRIIVAIGMKLTKLTPSRGFAIEVGAALTVIIASRIGLPVSTTHCQVGSTIGVGVVELKGNTVNWKQFFGIAVGWVFTVIFTGALAAAIFSFASYSPQIYDQPQELNYCPGEQLFVLDDATNPAAPVFRGIRCSGIPVLSS</sequence>
<accession>A0ACC3C0D1</accession>
<gene>
    <name evidence="1" type="ORF">I4F81_006332</name>
</gene>